<evidence type="ECO:0000256" key="8">
    <source>
        <dbReference type="ARBA" id="ARBA00023306"/>
    </source>
</evidence>
<dbReference type="KEGG" id="tgb:HG536_0F04170"/>
<evidence type="ECO:0000313" key="10">
    <source>
        <dbReference type="EMBL" id="QLL34091.1"/>
    </source>
</evidence>
<dbReference type="OrthoDB" id="1884855at2759"/>
<dbReference type="PANTHER" id="PTHR14527:SF2">
    <property type="entry name" value="PROTEIN MIS12 HOMOLOG"/>
    <property type="match status" value="1"/>
</dbReference>
<evidence type="ECO:0000256" key="2">
    <source>
        <dbReference type="ARBA" id="ARBA00008643"/>
    </source>
</evidence>
<keyword evidence="8" id="KW-0131">Cell cycle</keyword>
<dbReference type="GO" id="GO:0000070">
    <property type="term" value="P:mitotic sister chromatid segregation"/>
    <property type="evidence" value="ECO:0007669"/>
    <property type="project" value="TreeGrafter"/>
</dbReference>
<accession>A0A7G3ZKQ5</accession>
<evidence type="ECO:0000256" key="7">
    <source>
        <dbReference type="ARBA" id="ARBA00023054"/>
    </source>
</evidence>
<keyword evidence="11" id="KW-1185">Reference proteome</keyword>
<dbReference type="PANTHER" id="PTHR14527">
    <property type="entry name" value="PROTEIN MIS12 HOMOLOG"/>
    <property type="match status" value="1"/>
</dbReference>
<dbReference type="InterPro" id="IPR008685">
    <property type="entry name" value="Centromere_Mis12"/>
</dbReference>
<evidence type="ECO:0000313" key="11">
    <source>
        <dbReference type="Proteomes" id="UP000515788"/>
    </source>
</evidence>
<keyword evidence="5" id="KW-0498">Mitosis</keyword>
<gene>
    <name evidence="10" type="ORF">HG536_0F04170</name>
</gene>
<dbReference type="GO" id="GO:0000444">
    <property type="term" value="C:MIS12/MIND type complex"/>
    <property type="evidence" value="ECO:0007669"/>
    <property type="project" value="TreeGrafter"/>
</dbReference>
<evidence type="ECO:0000256" key="5">
    <source>
        <dbReference type="ARBA" id="ARBA00022776"/>
    </source>
</evidence>
<dbReference type="GO" id="GO:0051382">
    <property type="term" value="P:kinetochore assembly"/>
    <property type="evidence" value="ECO:0007669"/>
    <property type="project" value="TreeGrafter"/>
</dbReference>
<dbReference type="RefSeq" id="XP_037140765.1">
    <property type="nucleotide sequence ID" value="XM_037284869.1"/>
</dbReference>
<name>A0A7G3ZKQ5_9SACH</name>
<reference evidence="10 11" key="1">
    <citation type="submission" date="2020-06" db="EMBL/GenBank/DDBJ databases">
        <title>The yeast mating-type switching endonuclease HO is a domesticated member of an unorthodox homing genetic element family.</title>
        <authorList>
            <person name="Coughlan A.Y."/>
            <person name="Lombardi L."/>
            <person name="Braun-Galleani S."/>
            <person name="Martos A.R."/>
            <person name="Galeote V."/>
            <person name="Bigey F."/>
            <person name="Dequin S."/>
            <person name="Byrne K.P."/>
            <person name="Wolfe K.H."/>
        </authorList>
    </citation>
    <scope>NUCLEOTIDE SEQUENCE [LARGE SCALE GENOMIC DNA]</scope>
    <source>
        <strain evidence="10 11">CBS764</strain>
    </source>
</reference>
<dbReference type="Pfam" id="PF05859">
    <property type="entry name" value="Mis12"/>
    <property type="match status" value="1"/>
</dbReference>
<organism evidence="10 11">
    <name type="scientific">Torulaspora globosa</name>
    <dbReference type="NCBI Taxonomy" id="48254"/>
    <lineage>
        <taxon>Eukaryota</taxon>
        <taxon>Fungi</taxon>
        <taxon>Dikarya</taxon>
        <taxon>Ascomycota</taxon>
        <taxon>Saccharomycotina</taxon>
        <taxon>Saccharomycetes</taxon>
        <taxon>Saccharomycetales</taxon>
        <taxon>Saccharomycetaceae</taxon>
        <taxon>Torulaspora</taxon>
    </lineage>
</organism>
<evidence type="ECO:0000256" key="3">
    <source>
        <dbReference type="ARBA" id="ARBA00022454"/>
    </source>
</evidence>
<dbReference type="GO" id="GO:0051301">
    <property type="term" value="P:cell division"/>
    <property type="evidence" value="ECO:0007669"/>
    <property type="project" value="UniProtKB-KW"/>
</dbReference>
<dbReference type="AlphaFoldDB" id="A0A7G3ZKQ5"/>
<dbReference type="EMBL" id="CP059251">
    <property type="protein sequence ID" value="QLL34091.1"/>
    <property type="molecule type" value="Genomic_DNA"/>
</dbReference>
<keyword evidence="6" id="KW-0995">Kinetochore</keyword>
<keyword evidence="7" id="KW-0175">Coiled coil</keyword>
<keyword evidence="3" id="KW-0158">Chromosome</keyword>
<protein>
    <recommendedName>
        <fullName evidence="12">Mis12 domain-containing protein</fullName>
    </recommendedName>
</protein>
<dbReference type="Proteomes" id="UP000515788">
    <property type="component" value="Chromosome 6"/>
</dbReference>
<keyword evidence="9" id="KW-0137">Centromere</keyword>
<keyword evidence="4" id="KW-0132">Cell division</keyword>
<comment type="similarity">
    <text evidence="2">Belongs to the mis12 family.</text>
</comment>
<evidence type="ECO:0000256" key="4">
    <source>
        <dbReference type="ARBA" id="ARBA00022618"/>
    </source>
</evidence>
<proteinExistence type="inferred from homology"/>
<evidence type="ECO:0000256" key="1">
    <source>
        <dbReference type="ARBA" id="ARBA00004629"/>
    </source>
</evidence>
<evidence type="ECO:0000256" key="9">
    <source>
        <dbReference type="ARBA" id="ARBA00023328"/>
    </source>
</evidence>
<dbReference type="GO" id="GO:0005634">
    <property type="term" value="C:nucleus"/>
    <property type="evidence" value="ECO:0007669"/>
    <property type="project" value="InterPro"/>
</dbReference>
<comment type="subcellular location">
    <subcellularLocation>
        <location evidence="1">Chromosome</location>
        <location evidence="1">Centromere</location>
        <location evidence="1">Kinetochore</location>
    </subcellularLocation>
</comment>
<evidence type="ECO:0000256" key="6">
    <source>
        <dbReference type="ARBA" id="ARBA00022838"/>
    </source>
</evidence>
<dbReference type="GeneID" id="59327306"/>
<sequence>MSAPTMQSTSVLTEHLQYPAVSLVDDIINAVNELMYKCTAAMERYLLDRCVIGGVDHTDEIKVGVAKLETLLENSVDKNFDKLELYVLRNVLSIPQDLLDANVFRLAYQRDLRIVDETEQEHSVRDIHDKVHQIELAMGLHRQLTAQVKSAKLLQSKVRNFKKLLVQLLECREPEMQEVFRSLKPLDDSIRLITSQLKQLYVESEEYGSADQIESLSRRAQASRASLKSRATYIDSKTKIILDAVNKPENTSRTPREAPMAPSSCVIEDPDLELLDAALT</sequence>
<evidence type="ECO:0008006" key="12">
    <source>
        <dbReference type="Google" id="ProtNLM"/>
    </source>
</evidence>